<evidence type="ECO:0000256" key="1">
    <source>
        <dbReference type="SAM" id="Phobius"/>
    </source>
</evidence>
<keyword evidence="1" id="KW-0812">Transmembrane</keyword>
<evidence type="ECO:0000256" key="2">
    <source>
        <dbReference type="SAM" id="SignalP"/>
    </source>
</evidence>
<dbReference type="EMBL" id="JAHRIO010041916">
    <property type="protein sequence ID" value="MEQ2172402.1"/>
    <property type="molecule type" value="Genomic_DNA"/>
</dbReference>
<comment type="caution">
    <text evidence="3">The sequence shown here is derived from an EMBL/GenBank/DDBJ whole genome shotgun (WGS) entry which is preliminary data.</text>
</comment>
<evidence type="ECO:0000313" key="4">
    <source>
        <dbReference type="Proteomes" id="UP001476798"/>
    </source>
</evidence>
<reference evidence="3 4" key="1">
    <citation type="submission" date="2021-06" db="EMBL/GenBank/DDBJ databases">
        <authorList>
            <person name="Palmer J.M."/>
        </authorList>
    </citation>
    <scope>NUCLEOTIDE SEQUENCE [LARGE SCALE GENOMIC DNA]</scope>
    <source>
        <strain evidence="3 4">GA_2019</strain>
        <tissue evidence="3">Muscle</tissue>
    </source>
</reference>
<evidence type="ECO:0000313" key="3">
    <source>
        <dbReference type="EMBL" id="MEQ2172402.1"/>
    </source>
</evidence>
<keyword evidence="1" id="KW-1133">Transmembrane helix</keyword>
<keyword evidence="4" id="KW-1185">Reference proteome</keyword>
<protein>
    <submittedName>
        <fullName evidence="3">Uncharacterized protein</fullName>
    </submittedName>
</protein>
<proteinExistence type="predicted"/>
<accession>A0ABV0NLX9</accession>
<feature type="chain" id="PRO_5046042477" evidence="2">
    <location>
        <begin position="21"/>
        <end position="85"/>
    </location>
</feature>
<name>A0ABV0NLX9_9TELE</name>
<gene>
    <name evidence="3" type="ORF">GOODEAATRI_020615</name>
</gene>
<feature type="transmembrane region" description="Helical" evidence="1">
    <location>
        <begin position="39"/>
        <end position="60"/>
    </location>
</feature>
<feature type="signal peptide" evidence="2">
    <location>
        <begin position="1"/>
        <end position="20"/>
    </location>
</feature>
<keyword evidence="1" id="KW-0472">Membrane</keyword>
<organism evidence="3 4">
    <name type="scientific">Goodea atripinnis</name>
    <dbReference type="NCBI Taxonomy" id="208336"/>
    <lineage>
        <taxon>Eukaryota</taxon>
        <taxon>Metazoa</taxon>
        <taxon>Chordata</taxon>
        <taxon>Craniata</taxon>
        <taxon>Vertebrata</taxon>
        <taxon>Euteleostomi</taxon>
        <taxon>Actinopterygii</taxon>
        <taxon>Neopterygii</taxon>
        <taxon>Teleostei</taxon>
        <taxon>Neoteleostei</taxon>
        <taxon>Acanthomorphata</taxon>
        <taxon>Ovalentaria</taxon>
        <taxon>Atherinomorphae</taxon>
        <taxon>Cyprinodontiformes</taxon>
        <taxon>Goodeidae</taxon>
        <taxon>Goodea</taxon>
    </lineage>
</organism>
<sequence>MAAAGRIIISLLLMLHSTRAQNLFEDSSTSSNILLSSQSLVSLLLLALTVTLSGTVYLWILRYVCIGCIQPVAVGPESEALAVMV</sequence>
<dbReference type="Proteomes" id="UP001476798">
    <property type="component" value="Unassembled WGS sequence"/>
</dbReference>
<keyword evidence="2" id="KW-0732">Signal</keyword>